<dbReference type="Pfam" id="PF14189">
    <property type="entry name" value="DUF4312"/>
    <property type="match status" value="1"/>
</dbReference>
<comment type="caution">
    <text evidence="1">The sequence shown here is derived from an EMBL/GenBank/DDBJ whole genome shotgun (WGS) entry which is preliminary data.</text>
</comment>
<dbReference type="Proteomes" id="UP001630969">
    <property type="component" value="Unassembled WGS sequence"/>
</dbReference>
<keyword evidence="2" id="KW-1185">Reference proteome</keyword>
<dbReference type="RefSeq" id="WP_111873083.1">
    <property type="nucleotide sequence ID" value="NZ_JBGWZZ010000007.1"/>
</dbReference>
<dbReference type="EMBL" id="JBGXBU010000005">
    <property type="protein sequence ID" value="MFM4893727.1"/>
    <property type="molecule type" value="Genomic_DNA"/>
</dbReference>
<name>A0ABW9GS21_9GAMM</name>
<protein>
    <submittedName>
        <fullName evidence="1">DUF4312 family protein</fullName>
    </submittedName>
</protein>
<evidence type="ECO:0000313" key="2">
    <source>
        <dbReference type="Proteomes" id="UP001630969"/>
    </source>
</evidence>
<gene>
    <name evidence="1" type="ORF">ACEUDJ_12710</name>
</gene>
<dbReference type="InterPro" id="IPR020037">
    <property type="entry name" value="DUF4312"/>
</dbReference>
<dbReference type="GeneID" id="97221265"/>
<dbReference type="NCBIfam" id="TIGR03578">
    <property type="entry name" value="EF_0831"/>
    <property type="match status" value="1"/>
</dbReference>
<proteinExistence type="predicted"/>
<organism evidence="1 2">
    <name type="scientific">Aeromonas bivalvium</name>
    <dbReference type="NCBI Taxonomy" id="440079"/>
    <lineage>
        <taxon>Bacteria</taxon>
        <taxon>Pseudomonadati</taxon>
        <taxon>Pseudomonadota</taxon>
        <taxon>Gammaproteobacteria</taxon>
        <taxon>Aeromonadales</taxon>
        <taxon>Aeromonadaceae</taxon>
        <taxon>Aeromonas</taxon>
    </lineage>
</organism>
<reference evidence="1 2" key="1">
    <citation type="submission" date="2024-09" db="EMBL/GenBank/DDBJ databases">
        <title>Aeromonas strains Genome sequencing and assembly.</title>
        <authorList>
            <person name="Hu X."/>
            <person name="Tang B."/>
        </authorList>
    </citation>
    <scope>NUCLEOTIDE SEQUENCE [LARGE SCALE GENOMIC DNA]</scope>
    <source>
        <strain evidence="1 2">NB23SCDHY001</strain>
    </source>
</reference>
<accession>A0ABW9GS21</accession>
<sequence length="98" mass="11303">MNHQFTSEVRVSGKGATRQQAFAAALSKVQSSLLKETEQVLLRVEPLAVKVLKAEESVRVEKFLFFFLPRTRHEFRVELEIQVSINAIDTRQLEFTRV</sequence>
<evidence type="ECO:0000313" key="1">
    <source>
        <dbReference type="EMBL" id="MFM4893727.1"/>
    </source>
</evidence>